<dbReference type="EMBL" id="JACETU010000001">
    <property type="protein sequence ID" value="KAF7441018.1"/>
    <property type="molecule type" value="Genomic_DNA"/>
</dbReference>
<gene>
    <name evidence="1" type="ORF">PC9H_001367</name>
</gene>
<comment type="caution">
    <text evidence="1">The sequence shown here is derived from an EMBL/GenBank/DDBJ whole genome shotgun (WGS) entry which is preliminary data.</text>
</comment>
<dbReference type="VEuPathDB" id="FungiDB:PC9H_001367"/>
<sequence length="239" mass="25359">MGDMGWTWAIRGSLTFAPRVTRGEGRASACGLMCGRTGAPERPRAEVTVGAGYDEKGSGEAKLEGNLHGHIHHLAASLLEIKSAPNARSDLCVHVCEGACKLGTGDTRVPELALLVLIYSQERVSSGPRILSSVHQADINHWDSWYAAKRDSDGGVIYTVPLLVLGPLLSAATRARSRCLSPAGRVLAPRLLAVNAGLIRSSSVRVSLRLPAVLGDFVRSRACGFESLDRGPWSSPVDG</sequence>
<protein>
    <submittedName>
        <fullName evidence="1">Uncharacterized protein</fullName>
    </submittedName>
</protein>
<evidence type="ECO:0000313" key="2">
    <source>
        <dbReference type="Proteomes" id="UP000623687"/>
    </source>
</evidence>
<dbReference type="GeneID" id="59371208"/>
<reference evidence="1" key="1">
    <citation type="submission" date="2019-07" db="EMBL/GenBank/DDBJ databases">
        <authorList>
            <person name="Palmer J.M."/>
        </authorList>
    </citation>
    <scope>NUCLEOTIDE SEQUENCE</scope>
    <source>
        <strain evidence="1">PC9</strain>
    </source>
</reference>
<dbReference type="RefSeq" id="XP_036636862.1">
    <property type="nucleotide sequence ID" value="XM_036771017.1"/>
</dbReference>
<evidence type="ECO:0000313" key="1">
    <source>
        <dbReference type="EMBL" id="KAF7441018.1"/>
    </source>
</evidence>
<dbReference type="AlphaFoldDB" id="A0A8H7A3M8"/>
<organism evidence="1 2">
    <name type="scientific">Pleurotus ostreatus</name>
    <name type="common">Oyster mushroom</name>
    <name type="synonym">White-rot fungus</name>
    <dbReference type="NCBI Taxonomy" id="5322"/>
    <lineage>
        <taxon>Eukaryota</taxon>
        <taxon>Fungi</taxon>
        <taxon>Dikarya</taxon>
        <taxon>Basidiomycota</taxon>
        <taxon>Agaricomycotina</taxon>
        <taxon>Agaricomycetes</taxon>
        <taxon>Agaricomycetidae</taxon>
        <taxon>Agaricales</taxon>
        <taxon>Pleurotineae</taxon>
        <taxon>Pleurotaceae</taxon>
        <taxon>Pleurotus</taxon>
    </lineage>
</organism>
<name>A0A8H7A3M8_PLEOS</name>
<dbReference type="Proteomes" id="UP000623687">
    <property type="component" value="Unassembled WGS sequence"/>
</dbReference>
<accession>A0A8H7A3M8</accession>
<proteinExistence type="predicted"/>
<keyword evidence="2" id="KW-1185">Reference proteome</keyword>